<keyword evidence="2" id="KW-0285">Flavoprotein</keyword>
<dbReference type="InterPro" id="IPR036188">
    <property type="entry name" value="FAD/NAD-bd_sf"/>
</dbReference>
<dbReference type="OrthoDB" id="371245at2759"/>
<evidence type="ECO:0000256" key="3">
    <source>
        <dbReference type="ARBA" id="ARBA00023002"/>
    </source>
</evidence>
<dbReference type="AlphaFoldDB" id="A0A4S8KYB2"/>
<dbReference type="Proteomes" id="UP000297245">
    <property type="component" value="Unassembled WGS sequence"/>
</dbReference>
<sequence>MSPLSLTNGNVDENSKMHSKVASWVTALLLVVKRIATINVKNFHGFPTRILGPELMDEFRDQSLGFGTCIITETISKVDLFQRPFCYWREGQEDEGPETVDTLIVATGASAKEVGIEKSGMSACAVYDGAVPVLRNKPLAVIGDGDSAAEEATWTAQNTAPASTPPSGTPSGIPQLNVKVTGELLKNLRIRNVQAGEEKDLAVNGLFYAPGHEPATVIFPHPTPDQSTRYIVTVPGTTETSVRGVFADGDGQDEG</sequence>
<dbReference type="InterPro" id="IPR050097">
    <property type="entry name" value="Ferredoxin-NADP_redctase_2"/>
</dbReference>
<evidence type="ECO:0008006" key="6">
    <source>
        <dbReference type="Google" id="ProtNLM"/>
    </source>
</evidence>
<dbReference type="Gene3D" id="3.50.50.60">
    <property type="entry name" value="FAD/NAD(P)-binding domain"/>
    <property type="match status" value="4"/>
</dbReference>
<gene>
    <name evidence="4" type="ORF">K435DRAFT_809435</name>
</gene>
<dbReference type="GO" id="GO:0016491">
    <property type="term" value="F:oxidoreductase activity"/>
    <property type="evidence" value="ECO:0007669"/>
    <property type="project" value="UniProtKB-KW"/>
</dbReference>
<keyword evidence="3" id="KW-0560">Oxidoreductase</keyword>
<dbReference type="SUPFAM" id="SSF51905">
    <property type="entry name" value="FAD/NAD(P)-binding domain"/>
    <property type="match status" value="1"/>
</dbReference>
<protein>
    <recommendedName>
        <fullName evidence="6">FAD/NAD(P)-binding domain-containing protein</fullName>
    </recommendedName>
</protein>
<evidence type="ECO:0000256" key="2">
    <source>
        <dbReference type="ARBA" id="ARBA00022630"/>
    </source>
</evidence>
<dbReference type="EMBL" id="ML179849">
    <property type="protein sequence ID" value="THU81022.1"/>
    <property type="molecule type" value="Genomic_DNA"/>
</dbReference>
<dbReference type="PANTHER" id="PTHR48105">
    <property type="entry name" value="THIOREDOXIN REDUCTASE 1-RELATED-RELATED"/>
    <property type="match status" value="1"/>
</dbReference>
<evidence type="ECO:0000256" key="1">
    <source>
        <dbReference type="ARBA" id="ARBA00009333"/>
    </source>
</evidence>
<dbReference type="PRINTS" id="PR00469">
    <property type="entry name" value="PNDRDTASEII"/>
</dbReference>
<organism evidence="4 5">
    <name type="scientific">Dendrothele bispora (strain CBS 962.96)</name>
    <dbReference type="NCBI Taxonomy" id="1314807"/>
    <lineage>
        <taxon>Eukaryota</taxon>
        <taxon>Fungi</taxon>
        <taxon>Dikarya</taxon>
        <taxon>Basidiomycota</taxon>
        <taxon>Agaricomycotina</taxon>
        <taxon>Agaricomycetes</taxon>
        <taxon>Agaricomycetidae</taxon>
        <taxon>Agaricales</taxon>
        <taxon>Agaricales incertae sedis</taxon>
        <taxon>Dendrothele</taxon>
    </lineage>
</organism>
<name>A0A4S8KYB2_DENBC</name>
<evidence type="ECO:0000313" key="4">
    <source>
        <dbReference type="EMBL" id="THU81022.1"/>
    </source>
</evidence>
<accession>A0A4S8KYB2</accession>
<evidence type="ECO:0000313" key="5">
    <source>
        <dbReference type="Proteomes" id="UP000297245"/>
    </source>
</evidence>
<dbReference type="PRINTS" id="PR00368">
    <property type="entry name" value="FADPNR"/>
</dbReference>
<keyword evidence="5" id="KW-1185">Reference proteome</keyword>
<proteinExistence type="inferred from homology"/>
<dbReference type="GO" id="GO:0097237">
    <property type="term" value="P:cellular response to toxic substance"/>
    <property type="evidence" value="ECO:0007669"/>
    <property type="project" value="UniProtKB-ARBA"/>
</dbReference>
<reference evidence="4 5" key="1">
    <citation type="journal article" date="2019" name="Nat. Ecol. Evol.">
        <title>Megaphylogeny resolves global patterns of mushroom evolution.</title>
        <authorList>
            <person name="Varga T."/>
            <person name="Krizsan K."/>
            <person name="Foldi C."/>
            <person name="Dima B."/>
            <person name="Sanchez-Garcia M."/>
            <person name="Sanchez-Ramirez S."/>
            <person name="Szollosi G.J."/>
            <person name="Szarkandi J.G."/>
            <person name="Papp V."/>
            <person name="Albert L."/>
            <person name="Andreopoulos W."/>
            <person name="Angelini C."/>
            <person name="Antonin V."/>
            <person name="Barry K.W."/>
            <person name="Bougher N.L."/>
            <person name="Buchanan P."/>
            <person name="Buyck B."/>
            <person name="Bense V."/>
            <person name="Catcheside P."/>
            <person name="Chovatia M."/>
            <person name="Cooper J."/>
            <person name="Damon W."/>
            <person name="Desjardin D."/>
            <person name="Finy P."/>
            <person name="Geml J."/>
            <person name="Haridas S."/>
            <person name="Hughes K."/>
            <person name="Justo A."/>
            <person name="Karasinski D."/>
            <person name="Kautmanova I."/>
            <person name="Kiss B."/>
            <person name="Kocsube S."/>
            <person name="Kotiranta H."/>
            <person name="LaButti K.M."/>
            <person name="Lechner B.E."/>
            <person name="Liimatainen K."/>
            <person name="Lipzen A."/>
            <person name="Lukacs Z."/>
            <person name="Mihaltcheva S."/>
            <person name="Morgado L.N."/>
            <person name="Niskanen T."/>
            <person name="Noordeloos M.E."/>
            <person name="Ohm R.A."/>
            <person name="Ortiz-Santana B."/>
            <person name="Ovrebo C."/>
            <person name="Racz N."/>
            <person name="Riley R."/>
            <person name="Savchenko A."/>
            <person name="Shiryaev A."/>
            <person name="Soop K."/>
            <person name="Spirin V."/>
            <person name="Szebenyi C."/>
            <person name="Tomsovsky M."/>
            <person name="Tulloss R.E."/>
            <person name="Uehling J."/>
            <person name="Grigoriev I.V."/>
            <person name="Vagvolgyi C."/>
            <person name="Papp T."/>
            <person name="Martin F.M."/>
            <person name="Miettinen O."/>
            <person name="Hibbett D.S."/>
            <person name="Nagy L.G."/>
        </authorList>
    </citation>
    <scope>NUCLEOTIDE SEQUENCE [LARGE SCALE GENOMIC DNA]</scope>
    <source>
        <strain evidence="4 5">CBS 962.96</strain>
    </source>
</reference>
<comment type="similarity">
    <text evidence="1">Belongs to the class-II pyridine nucleotide-disulfide oxidoreductase family.</text>
</comment>